<keyword evidence="2" id="KW-1185">Reference proteome</keyword>
<name>A0A6L7I363_9GAMM</name>
<reference evidence="1 2" key="1">
    <citation type="submission" date="2019-12" db="EMBL/GenBank/DDBJ databases">
        <title>Shewanella insulae sp. nov., isolated from a tidal flat.</title>
        <authorList>
            <person name="Yoon J.-H."/>
        </authorList>
    </citation>
    <scope>NUCLEOTIDE SEQUENCE [LARGE SCALE GENOMIC DNA]</scope>
    <source>
        <strain evidence="1 2">JBTF-M18</strain>
    </source>
</reference>
<dbReference type="EMBL" id="WRPA01000012">
    <property type="protein sequence ID" value="MXR69768.1"/>
    <property type="molecule type" value="Genomic_DNA"/>
</dbReference>
<sequence length="553" mass="63493">MNIEKEKERLSQQKMLDSILHEPKPTEMLTVYFSDYGSGDHNYGIYCALVPIDQKEEVLSSYTWDLSIGSGIPGSCVYYDEGVETPEYHRFGSDNGVEPLVICREFHGFKDDYKEVCEEFRLFHNLYHDHINNRYIKIDDDGNEAIIIEIKSNHIQIRTKELKQFLAIKEMYLSIQFDCREHSLLSEDELSLDGKESSEESEFHIWTLAYGDFGGISEHQAFSRMLGKKLIKPFPKSKSGLYGFTKEEPKKYVDFIIDSDEVGDDVSYSSNPDLLANFFGANPEAPNYLTPVHFKKEVLDKYYGKPSKYAVSDSNLSCASLWGLQIDNHHDGKVCVWLGDLGRDLPYEEQLHWRSYNIAPSGGVSETYYKRQIMAQFTDSDRLEHVFKSKYSELQKVSTEKLGWNLLLPLNDEDIHHFECLRIPSTNEQRDFDDLVLGLTKVLIDSLNEKQLNKFIEKELRGGIKGGISRLEAVFKNNCIEEYENHIQFLRMLQNLRSSSSAHRKGSNYKKIATEFEIGSKDLISVFGGILAKSVDLLDYFIGVCSSAELQKS</sequence>
<gene>
    <name evidence="1" type="ORF">GNT65_13990</name>
</gene>
<dbReference type="Proteomes" id="UP000474778">
    <property type="component" value="Unassembled WGS sequence"/>
</dbReference>
<organism evidence="1 2">
    <name type="scientific">Shewanella insulae</name>
    <dbReference type="NCBI Taxonomy" id="2681496"/>
    <lineage>
        <taxon>Bacteria</taxon>
        <taxon>Pseudomonadati</taxon>
        <taxon>Pseudomonadota</taxon>
        <taxon>Gammaproteobacteria</taxon>
        <taxon>Alteromonadales</taxon>
        <taxon>Shewanellaceae</taxon>
        <taxon>Shewanella</taxon>
    </lineage>
</organism>
<dbReference type="RefSeq" id="WP_160797187.1">
    <property type="nucleotide sequence ID" value="NZ_WRPA01000012.1"/>
</dbReference>
<comment type="caution">
    <text evidence="1">The sequence shown here is derived from an EMBL/GenBank/DDBJ whole genome shotgun (WGS) entry which is preliminary data.</text>
</comment>
<evidence type="ECO:0000313" key="1">
    <source>
        <dbReference type="EMBL" id="MXR69768.1"/>
    </source>
</evidence>
<protein>
    <recommendedName>
        <fullName evidence="3">ApeA N-terminal domain-containing protein</fullName>
    </recommendedName>
</protein>
<evidence type="ECO:0000313" key="2">
    <source>
        <dbReference type="Proteomes" id="UP000474778"/>
    </source>
</evidence>
<dbReference type="AlphaFoldDB" id="A0A6L7I363"/>
<evidence type="ECO:0008006" key="3">
    <source>
        <dbReference type="Google" id="ProtNLM"/>
    </source>
</evidence>
<accession>A0A6L7I363</accession>
<proteinExistence type="predicted"/>